<reference evidence="2 5" key="2">
    <citation type="submission" date="2018-07" db="EMBL/GenBank/DDBJ databases">
        <title>Genome sequences of Haloplanus sp. CBA1113.</title>
        <authorList>
            <person name="Kim Y.B."/>
            <person name="Roh S.W."/>
        </authorList>
    </citation>
    <scope>NUCLEOTIDE SEQUENCE [LARGE SCALE GENOMIC DNA]</scope>
    <source>
        <strain evidence="2 5">CBA1113</strain>
    </source>
</reference>
<evidence type="ECO:0008006" key="6">
    <source>
        <dbReference type="Google" id="ProtNLM"/>
    </source>
</evidence>
<dbReference type="Proteomes" id="UP000252985">
    <property type="component" value="Chromosome"/>
</dbReference>
<sequence>MSRTSIPVDSSTKDLLDDLKRDDETWDEFLTRIAADEEPIEAGAWSTDEAERAKERVRKSRENWDDR</sequence>
<protein>
    <recommendedName>
        <fullName evidence="6">Antitoxin</fullName>
    </recommendedName>
</protein>
<evidence type="ECO:0000313" key="5">
    <source>
        <dbReference type="Proteomes" id="UP000253273"/>
    </source>
</evidence>
<dbReference type="Proteomes" id="UP000253273">
    <property type="component" value="Chromosome"/>
</dbReference>
<dbReference type="EMBL" id="CP031150">
    <property type="protein sequence ID" value="AXG07660.1"/>
    <property type="molecule type" value="Genomic_DNA"/>
</dbReference>
<evidence type="ECO:0000313" key="2">
    <source>
        <dbReference type="EMBL" id="AXG07660.1"/>
    </source>
</evidence>
<gene>
    <name evidence="3" type="ORF">DU484_15125</name>
    <name evidence="2" type="ORF">DU500_15155</name>
</gene>
<name>A0A345E638_9EURY</name>
<dbReference type="KEGG" id="haq:DU484_15125"/>
<reference evidence="3 4" key="1">
    <citation type="submission" date="2018-07" db="EMBL/GenBank/DDBJ databases">
        <title>Genome sequences of Haloplanus sp. CBA1112.</title>
        <authorList>
            <person name="Kim Y.B."/>
            <person name="Roh S.W."/>
        </authorList>
    </citation>
    <scope>NUCLEOTIDE SEQUENCE [LARGE SCALE GENOMIC DNA]</scope>
    <source>
        <strain evidence="3 4">CBA1112</strain>
    </source>
</reference>
<accession>A0A345E638</accession>
<dbReference type="GeneID" id="37288337"/>
<dbReference type="OrthoDB" id="9187at2157"/>
<feature type="region of interest" description="Disordered" evidence="1">
    <location>
        <begin position="40"/>
        <end position="67"/>
    </location>
</feature>
<dbReference type="EMBL" id="CP031148">
    <property type="protein sequence ID" value="AXG11075.1"/>
    <property type="molecule type" value="Genomic_DNA"/>
</dbReference>
<dbReference type="RefSeq" id="WP_114586782.1">
    <property type="nucleotide sequence ID" value="NZ_CP031148.1"/>
</dbReference>
<dbReference type="KEGG" id="haj:DU500_15155"/>
<feature type="compositionally biased region" description="Basic and acidic residues" evidence="1">
    <location>
        <begin position="49"/>
        <end position="67"/>
    </location>
</feature>
<dbReference type="AlphaFoldDB" id="A0A345E638"/>
<organism evidence="2 5">
    <name type="scientific">Haloplanus rubicundus</name>
    <dbReference type="NCBI Taxonomy" id="1547898"/>
    <lineage>
        <taxon>Archaea</taxon>
        <taxon>Methanobacteriati</taxon>
        <taxon>Methanobacteriota</taxon>
        <taxon>Stenosarchaea group</taxon>
        <taxon>Halobacteria</taxon>
        <taxon>Halobacteriales</taxon>
        <taxon>Haloferacaceae</taxon>
        <taxon>Haloplanus</taxon>
    </lineage>
</organism>
<evidence type="ECO:0000313" key="3">
    <source>
        <dbReference type="EMBL" id="AXG11075.1"/>
    </source>
</evidence>
<accession>A0A345EFV3</accession>
<proteinExistence type="predicted"/>
<evidence type="ECO:0000256" key="1">
    <source>
        <dbReference type="SAM" id="MobiDB-lite"/>
    </source>
</evidence>
<keyword evidence="5" id="KW-1185">Reference proteome</keyword>
<evidence type="ECO:0000313" key="4">
    <source>
        <dbReference type="Proteomes" id="UP000252985"/>
    </source>
</evidence>